<protein>
    <submittedName>
        <fullName evidence="6">Uncharacterized protein</fullName>
    </submittedName>
</protein>
<proteinExistence type="predicted"/>
<organism evidence="6 7">
    <name type="scientific">Lithohypha guttulata</name>
    <dbReference type="NCBI Taxonomy" id="1690604"/>
    <lineage>
        <taxon>Eukaryota</taxon>
        <taxon>Fungi</taxon>
        <taxon>Dikarya</taxon>
        <taxon>Ascomycota</taxon>
        <taxon>Pezizomycotina</taxon>
        <taxon>Eurotiomycetes</taxon>
        <taxon>Chaetothyriomycetidae</taxon>
        <taxon>Chaetothyriales</taxon>
        <taxon>Trichomeriaceae</taxon>
        <taxon>Lithohypha</taxon>
    </lineage>
</organism>
<evidence type="ECO:0000256" key="5">
    <source>
        <dbReference type="SAM" id="Phobius"/>
    </source>
</evidence>
<dbReference type="EMBL" id="JAVRRJ010000003">
    <property type="protein sequence ID" value="KAK5087189.1"/>
    <property type="molecule type" value="Genomic_DNA"/>
</dbReference>
<feature type="transmembrane region" description="Helical" evidence="5">
    <location>
        <begin position="128"/>
        <end position="151"/>
    </location>
</feature>
<keyword evidence="3 5" id="KW-1133">Transmembrane helix</keyword>
<reference evidence="6 7" key="1">
    <citation type="submission" date="2023-08" db="EMBL/GenBank/DDBJ databases">
        <title>Black Yeasts Isolated from many extreme environments.</title>
        <authorList>
            <person name="Coleine C."/>
            <person name="Stajich J.E."/>
            <person name="Selbmann L."/>
        </authorList>
    </citation>
    <scope>NUCLEOTIDE SEQUENCE [LARGE SCALE GENOMIC DNA]</scope>
    <source>
        <strain evidence="6 7">CCFEE 5910</strain>
    </source>
</reference>
<name>A0AAN7T2P7_9EURO</name>
<accession>A0AAN7T2P7</accession>
<evidence type="ECO:0000256" key="1">
    <source>
        <dbReference type="ARBA" id="ARBA00004141"/>
    </source>
</evidence>
<comment type="caution">
    <text evidence="6">The sequence shown here is derived from an EMBL/GenBank/DDBJ whole genome shotgun (WGS) entry which is preliminary data.</text>
</comment>
<comment type="subcellular location">
    <subcellularLocation>
        <location evidence="1">Membrane</location>
        <topology evidence="1">Multi-pass membrane protein</topology>
    </subcellularLocation>
</comment>
<keyword evidence="4 5" id="KW-0472">Membrane</keyword>
<dbReference type="GO" id="GO:0000324">
    <property type="term" value="C:fungal-type vacuole"/>
    <property type="evidence" value="ECO:0007669"/>
    <property type="project" value="TreeGrafter"/>
</dbReference>
<feature type="transmembrane region" description="Helical" evidence="5">
    <location>
        <begin position="89"/>
        <end position="108"/>
    </location>
</feature>
<dbReference type="AlphaFoldDB" id="A0AAN7T2P7"/>
<feature type="transmembrane region" description="Helical" evidence="5">
    <location>
        <begin position="28"/>
        <end position="48"/>
    </location>
</feature>
<evidence type="ECO:0000313" key="6">
    <source>
        <dbReference type="EMBL" id="KAK5087189.1"/>
    </source>
</evidence>
<dbReference type="PANTHER" id="PTHR31465:SF8">
    <property type="entry name" value="DOMAIN PROTEIN, PUTATIVE (AFU_ORTHOLOGUE AFUA_6G14140)-RELATED"/>
    <property type="match status" value="1"/>
</dbReference>
<evidence type="ECO:0000313" key="7">
    <source>
        <dbReference type="Proteomes" id="UP001309876"/>
    </source>
</evidence>
<evidence type="ECO:0000256" key="3">
    <source>
        <dbReference type="ARBA" id="ARBA00022989"/>
    </source>
</evidence>
<evidence type="ECO:0000256" key="4">
    <source>
        <dbReference type="ARBA" id="ARBA00023136"/>
    </source>
</evidence>
<keyword evidence="7" id="KW-1185">Reference proteome</keyword>
<keyword evidence="2 5" id="KW-0812">Transmembrane</keyword>
<gene>
    <name evidence="6" type="ORF">LTR05_004360</name>
</gene>
<evidence type="ECO:0000256" key="2">
    <source>
        <dbReference type="ARBA" id="ARBA00022692"/>
    </source>
</evidence>
<dbReference type="PANTHER" id="PTHR31465">
    <property type="entry name" value="PROTEIN RTA1-RELATED"/>
    <property type="match status" value="1"/>
</dbReference>
<dbReference type="GO" id="GO:0005886">
    <property type="term" value="C:plasma membrane"/>
    <property type="evidence" value="ECO:0007669"/>
    <property type="project" value="TreeGrafter"/>
</dbReference>
<dbReference type="InterPro" id="IPR007568">
    <property type="entry name" value="RTA1"/>
</dbReference>
<dbReference type="Pfam" id="PF04479">
    <property type="entry name" value="RTA1"/>
    <property type="match status" value="1"/>
</dbReference>
<dbReference type="Proteomes" id="UP001309876">
    <property type="component" value="Unassembled WGS sequence"/>
</dbReference>
<sequence>MLQAAGGGIAASAGRQGSALLLDAGNGLIVAGIAFQVFTMSICGLLILDFAIRFWRSKPGHASDTLTPEKTAYQMDLGDAKKMTSLKTFCCAIVIAYLTVLIRCIYRLPEMAGGWGNPLMQKENEFLLLDGIRMIAIAALALTAAHPGIFFQPMRRFATKKIPDSLEQSVQSQEK</sequence>